<dbReference type="Pfam" id="PF01316">
    <property type="entry name" value="Arg_repressor"/>
    <property type="match status" value="1"/>
</dbReference>
<dbReference type="SUPFAM" id="SSF55252">
    <property type="entry name" value="C-terminal domain of arginine repressor"/>
    <property type="match status" value="1"/>
</dbReference>
<dbReference type="Proteomes" id="UP000029015">
    <property type="component" value="Unassembled WGS sequence"/>
</dbReference>
<keyword evidence="6 8" id="KW-0238">DNA-binding</keyword>
<dbReference type="GO" id="GO:1900079">
    <property type="term" value="P:regulation of arginine biosynthetic process"/>
    <property type="evidence" value="ECO:0007669"/>
    <property type="project" value="UniProtKB-UniRule"/>
</dbReference>
<evidence type="ECO:0000313" key="11">
    <source>
        <dbReference type="EMBL" id="KFI40225.1"/>
    </source>
</evidence>
<comment type="pathway">
    <text evidence="8">Amino-acid biosynthesis; L-arginine biosynthesis [regulation].</text>
</comment>
<dbReference type="Pfam" id="PF02863">
    <property type="entry name" value="Arg_repressor_C"/>
    <property type="match status" value="1"/>
</dbReference>
<keyword evidence="7 8" id="KW-0804">Transcription</keyword>
<evidence type="ECO:0000259" key="10">
    <source>
        <dbReference type="Pfam" id="PF02863"/>
    </source>
</evidence>
<dbReference type="InterPro" id="IPR020900">
    <property type="entry name" value="Arg_repress_DNA-bd"/>
</dbReference>
<reference evidence="11 12" key="1">
    <citation type="submission" date="2014-03" db="EMBL/GenBank/DDBJ databases">
        <title>Genomics of Bifidobacteria.</title>
        <authorList>
            <person name="Ventura M."/>
            <person name="Milani C."/>
            <person name="Lugli G.A."/>
        </authorList>
    </citation>
    <scope>NUCLEOTIDE SEQUENCE [LARGE SCALE GENOMIC DNA]</scope>
    <source>
        <strain evidence="11 12">DSM 22766</strain>
    </source>
</reference>
<evidence type="ECO:0000256" key="2">
    <source>
        <dbReference type="ARBA" id="ARBA00008316"/>
    </source>
</evidence>
<dbReference type="GO" id="GO:0034618">
    <property type="term" value="F:arginine binding"/>
    <property type="evidence" value="ECO:0007669"/>
    <property type="project" value="InterPro"/>
</dbReference>
<protein>
    <recommendedName>
        <fullName evidence="8">Arginine repressor</fullName>
    </recommendedName>
</protein>
<evidence type="ECO:0000256" key="4">
    <source>
        <dbReference type="ARBA" id="ARBA00022491"/>
    </source>
</evidence>
<keyword evidence="3 8" id="KW-0963">Cytoplasm</keyword>
<dbReference type="GO" id="GO:0051259">
    <property type="term" value="P:protein complex oligomerization"/>
    <property type="evidence" value="ECO:0007669"/>
    <property type="project" value="InterPro"/>
</dbReference>
<dbReference type="EMBL" id="JGYK01000001">
    <property type="protein sequence ID" value="KFI40225.1"/>
    <property type="molecule type" value="Genomic_DNA"/>
</dbReference>
<dbReference type="STRING" id="1437605.AB656_03245"/>
<keyword evidence="12" id="KW-1185">Reference proteome</keyword>
<dbReference type="InterPro" id="IPR001669">
    <property type="entry name" value="Arg_repress"/>
</dbReference>
<dbReference type="Gene3D" id="1.10.10.10">
    <property type="entry name" value="Winged helix-like DNA-binding domain superfamily/Winged helix DNA-binding domain"/>
    <property type="match status" value="1"/>
</dbReference>
<dbReference type="InterPro" id="IPR036251">
    <property type="entry name" value="Arg_repress_C_sf"/>
</dbReference>
<comment type="similarity">
    <text evidence="2 8">Belongs to the ArgR family.</text>
</comment>
<dbReference type="GO" id="GO:0006526">
    <property type="term" value="P:L-arginine biosynthetic process"/>
    <property type="evidence" value="ECO:0007669"/>
    <property type="project" value="UniProtKB-UniPathway"/>
</dbReference>
<dbReference type="InterPro" id="IPR036388">
    <property type="entry name" value="WH-like_DNA-bd_sf"/>
</dbReference>
<dbReference type="Gene3D" id="3.30.1360.40">
    <property type="match status" value="1"/>
</dbReference>
<gene>
    <name evidence="8" type="primary">argR</name>
    <name evidence="11" type="ORF">BACT_0927</name>
</gene>
<dbReference type="PRINTS" id="PR01467">
    <property type="entry name" value="ARGREPRESSOR"/>
</dbReference>
<proteinExistence type="inferred from homology"/>
<evidence type="ECO:0000313" key="12">
    <source>
        <dbReference type="Proteomes" id="UP000029015"/>
    </source>
</evidence>
<evidence type="ECO:0000256" key="8">
    <source>
        <dbReference type="HAMAP-Rule" id="MF_00173"/>
    </source>
</evidence>
<sequence length="178" mass="18785">MRPASKTARLDAIRQLVEQGQVTSQQQLVKLLNLQGIEVTQATLSRDLEELGAAKIRYPDGALAYWIPDAADQGLLGAAAVSMGSPSEPNKTDSYLTRVLTGLITSVKRAGNLLVVRTPSGAAQYAASAFDRQPLPGVLGTIAGDDTVLIIAADDAAAEERSAWLLNLTSSQAEKPET</sequence>
<evidence type="ECO:0000259" key="9">
    <source>
        <dbReference type="Pfam" id="PF01316"/>
    </source>
</evidence>
<accession>A0A086Z125</accession>
<name>A0A086Z125_9BIFI</name>
<dbReference type="GO" id="GO:0005737">
    <property type="term" value="C:cytoplasm"/>
    <property type="evidence" value="ECO:0007669"/>
    <property type="project" value="UniProtKB-SubCell"/>
</dbReference>
<dbReference type="HAMAP" id="MF_00173">
    <property type="entry name" value="Arg_repressor"/>
    <property type="match status" value="1"/>
</dbReference>
<dbReference type="GO" id="GO:0003700">
    <property type="term" value="F:DNA-binding transcription factor activity"/>
    <property type="evidence" value="ECO:0007669"/>
    <property type="project" value="UniProtKB-UniRule"/>
</dbReference>
<comment type="caution">
    <text evidence="11">The sequence shown here is derived from an EMBL/GenBank/DDBJ whole genome shotgun (WGS) entry which is preliminary data.</text>
</comment>
<organism evidence="11 12">
    <name type="scientific">Bifidobacterium actinocoloniiforme DSM 22766</name>
    <dbReference type="NCBI Taxonomy" id="1437605"/>
    <lineage>
        <taxon>Bacteria</taxon>
        <taxon>Bacillati</taxon>
        <taxon>Actinomycetota</taxon>
        <taxon>Actinomycetes</taxon>
        <taxon>Bifidobacteriales</taxon>
        <taxon>Bifidobacteriaceae</taxon>
        <taxon>Bifidobacterium</taxon>
    </lineage>
</organism>
<dbReference type="PANTHER" id="PTHR34471">
    <property type="entry name" value="ARGININE REPRESSOR"/>
    <property type="match status" value="1"/>
</dbReference>
<keyword evidence="4 8" id="KW-0678">Repressor</keyword>
<feature type="domain" description="Arginine repressor DNA-binding" evidence="9">
    <location>
        <begin position="5"/>
        <end position="69"/>
    </location>
</feature>
<dbReference type="AlphaFoldDB" id="A0A086Z125"/>
<evidence type="ECO:0000256" key="1">
    <source>
        <dbReference type="ARBA" id="ARBA00004496"/>
    </source>
</evidence>
<dbReference type="InterPro" id="IPR036390">
    <property type="entry name" value="WH_DNA-bd_sf"/>
</dbReference>
<keyword evidence="8" id="KW-0028">Amino-acid biosynthesis</keyword>
<dbReference type="GO" id="GO:0003677">
    <property type="term" value="F:DNA binding"/>
    <property type="evidence" value="ECO:0007669"/>
    <property type="project" value="UniProtKB-KW"/>
</dbReference>
<dbReference type="SUPFAM" id="SSF46785">
    <property type="entry name" value="Winged helix' DNA-binding domain"/>
    <property type="match status" value="1"/>
</dbReference>
<dbReference type="PANTHER" id="PTHR34471:SF1">
    <property type="entry name" value="ARGININE REPRESSOR"/>
    <property type="match status" value="1"/>
</dbReference>
<evidence type="ECO:0000256" key="3">
    <source>
        <dbReference type="ARBA" id="ARBA00022490"/>
    </source>
</evidence>
<dbReference type="eggNOG" id="COG1438">
    <property type="taxonomic scope" value="Bacteria"/>
</dbReference>
<evidence type="ECO:0000256" key="6">
    <source>
        <dbReference type="ARBA" id="ARBA00023125"/>
    </source>
</evidence>
<feature type="domain" description="Arginine repressor C-terminal" evidence="10">
    <location>
        <begin position="103"/>
        <end position="164"/>
    </location>
</feature>
<comment type="function">
    <text evidence="8">Regulates arginine biosynthesis genes.</text>
</comment>
<evidence type="ECO:0000256" key="7">
    <source>
        <dbReference type="ARBA" id="ARBA00023163"/>
    </source>
</evidence>
<evidence type="ECO:0000256" key="5">
    <source>
        <dbReference type="ARBA" id="ARBA00023015"/>
    </source>
</evidence>
<dbReference type="UniPathway" id="UPA00068"/>
<comment type="subcellular location">
    <subcellularLocation>
        <location evidence="1 8">Cytoplasm</location>
    </subcellularLocation>
</comment>
<keyword evidence="5 8" id="KW-0805">Transcription regulation</keyword>
<dbReference type="InterPro" id="IPR020899">
    <property type="entry name" value="Arg_repress_C"/>
</dbReference>
<keyword evidence="8" id="KW-0055">Arginine biosynthesis</keyword>